<keyword evidence="3" id="KW-0633">Potassium transport</keyword>
<keyword evidence="8" id="KW-0406">Ion transport</keyword>
<dbReference type="Pfam" id="PF03493">
    <property type="entry name" value="BK_channel_a"/>
    <property type="match status" value="1"/>
</dbReference>
<dbReference type="PANTHER" id="PTHR10027:SF10">
    <property type="entry name" value="SLOWPOKE 2, ISOFORM D"/>
    <property type="match status" value="1"/>
</dbReference>
<dbReference type="Pfam" id="PF22614">
    <property type="entry name" value="Slo-like_RCK"/>
    <property type="match status" value="2"/>
</dbReference>
<dbReference type="PANTHER" id="PTHR10027">
    <property type="entry name" value="CALCIUM-ACTIVATED POTASSIUM CHANNEL ALPHA CHAIN"/>
    <property type="match status" value="1"/>
</dbReference>
<evidence type="ECO:0000256" key="6">
    <source>
        <dbReference type="ARBA" id="ARBA00022958"/>
    </source>
</evidence>
<dbReference type="GO" id="GO:0005267">
    <property type="term" value="F:potassium channel activity"/>
    <property type="evidence" value="ECO:0007669"/>
    <property type="project" value="UniProtKB-KW"/>
</dbReference>
<evidence type="ECO:0000259" key="12">
    <source>
        <dbReference type="PROSITE" id="PS51201"/>
    </source>
</evidence>
<comment type="subcellular location">
    <subcellularLocation>
        <location evidence="1">Membrane</location>
        <topology evidence="1">Multi-pass membrane protein</topology>
    </subcellularLocation>
</comment>
<dbReference type="GO" id="GO:0016020">
    <property type="term" value="C:membrane"/>
    <property type="evidence" value="ECO:0007669"/>
    <property type="project" value="UniProtKB-SubCell"/>
</dbReference>
<evidence type="ECO:0000256" key="9">
    <source>
        <dbReference type="ARBA" id="ARBA00023136"/>
    </source>
</evidence>
<keyword evidence="6" id="KW-0630">Potassium</keyword>
<comment type="caution">
    <text evidence="13">The sequence shown here is derived from an EMBL/GenBank/DDBJ whole genome shotgun (WGS) entry which is preliminary data.</text>
</comment>
<keyword evidence="5" id="KW-0631">Potassium channel</keyword>
<dbReference type="InterPro" id="IPR047871">
    <property type="entry name" value="K_chnl_Slo-like"/>
</dbReference>
<evidence type="ECO:0000256" key="10">
    <source>
        <dbReference type="ARBA" id="ARBA00023303"/>
    </source>
</evidence>
<proteinExistence type="predicted"/>
<feature type="transmembrane region" description="Helical" evidence="11">
    <location>
        <begin position="750"/>
        <end position="776"/>
    </location>
</feature>
<dbReference type="AlphaFoldDB" id="A0A1V9YSY4"/>
<evidence type="ECO:0000256" key="1">
    <source>
        <dbReference type="ARBA" id="ARBA00004141"/>
    </source>
</evidence>
<dbReference type="SUPFAM" id="SSF51735">
    <property type="entry name" value="NAD(P)-binding Rossmann-fold domains"/>
    <property type="match status" value="1"/>
</dbReference>
<keyword evidence="14" id="KW-1185">Reference proteome</keyword>
<organism evidence="13 14">
    <name type="scientific">Thraustotheca clavata</name>
    <dbReference type="NCBI Taxonomy" id="74557"/>
    <lineage>
        <taxon>Eukaryota</taxon>
        <taxon>Sar</taxon>
        <taxon>Stramenopiles</taxon>
        <taxon>Oomycota</taxon>
        <taxon>Saprolegniomycetes</taxon>
        <taxon>Saprolegniales</taxon>
        <taxon>Achlyaceae</taxon>
        <taxon>Thraustotheca</taxon>
    </lineage>
</organism>
<accession>A0A1V9YSY4</accession>
<dbReference type="OrthoDB" id="297496at2759"/>
<dbReference type="InterPro" id="IPR036291">
    <property type="entry name" value="NAD(P)-bd_dom_sf"/>
</dbReference>
<keyword evidence="7 11" id="KW-1133">Transmembrane helix</keyword>
<evidence type="ECO:0000313" key="14">
    <source>
        <dbReference type="Proteomes" id="UP000243217"/>
    </source>
</evidence>
<dbReference type="InterPro" id="IPR003929">
    <property type="entry name" value="K_chnl_BK_asu"/>
</dbReference>
<dbReference type="InterPro" id="IPR003148">
    <property type="entry name" value="RCK_N"/>
</dbReference>
<evidence type="ECO:0000256" key="2">
    <source>
        <dbReference type="ARBA" id="ARBA00022448"/>
    </source>
</evidence>
<evidence type="ECO:0000256" key="8">
    <source>
        <dbReference type="ARBA" id="ARBA00023065"/>
    </source>
</evidence>
<feature type="domain" description="RCK N-terminal" evidence="12">
    <location>
        <begin position="30"/>
        <end position="168"/>
    </location>
</feature>
<feature type="transmembrane region" description="Helical" evidence="11">
    <location>
        <begin position="788"/>
        <end position="805"/>
    </location>
</feature>
<dbReference type="EMBL" id="JNBS01002979">
    <property type="protein sequence ID" value="OQR88846.1"/>
    <property type="molecule type" value="Genomic_DNA"/>
</dbReference>
<feature type="non-terminal residue" evidence="13">
    <location>
        <position position="1"/>
    </location>
</feature>
<evidence type="ECO:0000256" key="7">
    <source>
        <dbReference type="ARBA" id="ARBA00022989"/>
    </source>
</evidence>
<evidence type="ECO:0000256" key="11">
    <source>
        <dbReference type="SAM" id="Phobius"/>
    </source>
</evidence>
<protein>
    <submittedName>
        <fullName evidence="13">Calcium-activated potassium channel subunit alpha-1</fullName>
    </submittedName>
</protein>
<keyword evidence="10 13" id="KW-0407">Ion channel</keyword>
<evidence type="ECO:0000256" key="3">
    <source>
        <dbReference type="ARBA" id="ARBA00022538"/>
    </source>
</evidence>
<dbReference type="PROSITE" id="PS51201">
    <property type="entry name" value="RCK_N"/>
    <property type="match status" value="1"/>
</dbReference>
<reference evidence="13 14" key="1">
    <citation type="journal article" date="2014" name="Genome Biol. Evol.">
        <title>The secreted proteins of Achlya hypogyna and Thraustotheca clavata identify the ancestral oomycete secretome and reveal gene acquisitions by horizontal gene transfer.</title>
        <authorList>
            <person name="Misner I."/>
            <person name="Blouin N."/>
            <person name="Leonard G."/>
            <person name="Richards T.A."/>
            <person name="Lane C.E."/>
        </authorList>
    </citation>
    <scope>NUCLEOTIDE SEQUENCE [LARGE SCALE GENOMIC DNA]</scope>
    <source>
        <strain evidence="13 14">ATCC 34112</strain>
    </source>
</reference>
<dbReference type="Proteomes" id="UP000243217">
    <property type="component" value="Unassembled WGS sequence"/>
</dbReference>
<evidence type="ECO:0000256" key="5">
    <source>
        <dbReference type="ARBA" id="ARBA00022826"/>
    </source>
</evidence>
<sequence>LLPLQIGNLSDVLNRETEYDKSFKEHKEKTPHILICGEVNSGALDFFLRQFLHPNNTNWKDKVVILCPSLPSHNLKRVLLNSAYEQRVVYLQGSAMLDTDLKRASASTARLCFVMSNKLSTETDQSDTATNFITISLRHFNARVPIFVQVLKTDNIRHLHLSGADNILCVDQLKMGLLAKSSVMPGAMALFTAMLFTSRRYTAEKVWCDEYLAGCCNELHQATIPAFLHGLLSFNFIAHFLYHEFQILTIALSDGDKITLLPTKRLVYTDMILILFSATPDCSRKVSEISLPQVQKYKTMLHNYDKIVQAWNRTSFSTRLISVARESRVSMHSVQRTFRNSIERAGSFVYAMPGAKPKPAKTFSLTRSSSIAQSKIIPSAEDLSVEDLSAGTGNLFALPPAIPMPTPPRTANGSRSYAVFIGTPVPKNISGHIVLCGVPNQLRDFIAPLRRGQSIPIVIISPMVLTRNQYIGIRTFDCLYYVRGSPLAIQTLKTAAVTKAKTIVILQPLYEDTNDLRAQEEFIDTNMIDTNVITVHRFITDACYSLKIPDCPLPTIVTELTKSNMLRFLNDKIAIDDSSFKVAEIVSRQIMLRADDPVARICHPLLASGKVFISNFLDSLLASCCRYGSLLDIFQLLIHGDNKSTGLEQIQVPQKFHGQTFASCFDALLLQQHVLCIGLYRKNSLIIYAVLNPSPALVLGSDDMLFILHLMRRRLKQARATYAIIRNKLIKPRKRGESFRKWVGRNLDNSILAALLDIFQAVLGTLVTVLYCYRNWSSWNISTDELPIRYAHAFFGLVFLFDYTLRQQ</sequence>
<keyword evidence="4 11" id="KW-0812">Transmembrane</keyword>
<keyword evidence="9 11" id="KW-0472">Membrane</keyword>
<name>A0A1V9YSY4_9STRA</name>
<evidence type="ECO:0000256" key="4">
    <source>
        <dbReference type="ARBA" id="ARBA00022692"/>
    </source>
</evidence>
<evidence type="ECO:0000313" key="13">
    <source>
        <dbReference type="EMBL" id="OQR88846.1"/>
    </source>
</evidence>
<gene>
    <name evidence="13" type="ORF">THRCLA_10065</name>
</gene>
<dbReference type="Gene3D" id="3.40.50.720">
    <property type="entry name" value="NAD(P)-binding Rossmann-like Domain"/>
    <property type="match status" value="2"/>
</dbReference>
<keyword evidence="2" id="KW-0813">Transport</keyword>